<name>A0A9Q1HD80_HOLLE</name>
<proteinExistence type="predicted"/>
<reference evidence="1" key="1">
    <citation type="submission" date="2021-10" db="EMBL/GenBank/DDBJ databases">
        <title>Tropical sea cucumber genome reveals ecological adaptation and Cuvierian tubules defense mechanism.</title>
        <authorList>
            <person name="Chen T."/>
        </authorList>
    </citation>
    <scope>NUCLEOTIDE SEQUENCE</scope>
    <source>
        <strain evidence="1">Nanhai2018</strain>
        <tissue evidence="1">Muscle</tissue>
    </source>
</reference>
<comment type="caution">
    <text evidence="1">The sequence shown here is derived from an EMBL/GenBank/DDBJ whole genome shotgun (WGS) entry which is preliminary data.</text>
</comment>
<sequence>MTTQTRPDMTYDAHELSMSKHHPTAKQLVRANKAIRQAKRVQVDTLFPKLGSFGQIKMNVFCDASWGNLPDGVSSAQGHVIFLAGQKHKCCPLSLASNKIKRKVSSILAAEALSTYDALDEAI</sequence>
<dbReference type="Proteomes" id="UP001152320">
    <property type="component" value="Chromosome 6"/>
</dbReference>
<dbReference type="EMBL" id="JAIZAY010000006">
    <property type="protein sequence ID" value="KAJ8040906.1"/>
    <property type="molecule type" value="Genomic_DNA"/>
</dbReference>
<protein>
    <submittedName>
        <fullName evidence="1">Uncharacterized protein</fullName>
    </submittedName>
</protein>
<dbReference type="AlphaFoldDB" id="A0A9Q1HD80"/>
<organism evidence="1 2">
    <name type="scientific">Holothuria leucospilota</name>
    <name type="common">Black long sea cucumber</name>
    <name type="synonym">Mertensiothuria leucospilota</name>
    <dbReference type="NCBI Taxonomy" id="206669"/>
    <lineage>
        <taxon>Eukaryota</taxon>
        <taxon>Metazoa</taxon>
        <taxon>Echinodermata</taxon>
        <taxon>Eleutherozoa</taxon>
        <taxon>Echinozoa</taxon>
        <taxon>Holothuroidea</taxon>
        <taxon>Aspidochirotacea</taxon>
        <taxon>Aspidochirotida</taxon>
        <taxon>Holothuriidae</taxon>
        <taxon>Holothuria</taxon>
    </lineage>
</organism>
<accession>A0A9Q1HD80</accession>
<dbReference type="OrthoDB" id="6083932at2759"/>
<keyword evidence="2" id="KW-1185">Reference proteome</keyword>
<evidence type="ECO:0000313" key="2">
    <source>
        <dbReference type="Proteomes" id="UP001152320"/>
    </source>
</evidence>
<evidence type="ECO:0000313" key="1">
    <source>
        <dbReference type="EMBL" id="KAJ8040906.1"/>
    </source>
</evidence>
<gene>
    <name evidence="1" type="ORF">HOLleu_15351</name>
</gene>